<evidence type="ECO:0000259" key="9">
    <source>
        <dbReference type="PROSITE" id="PS51645"/>
    </source>
</evidence>
<evidence type="ECO:0000256" key="4">
    <source>
        <dbReference type="ARBA" id="ARBA00022827"/>
    </source>
</evidence>
<dbReference type="InterPro" id="IPR014729">
    <property type="entry name" value="Rossmann-like_a/b/a_fold"/>
</dbReference>
<dbReference type="InterPro" id="IPR036155">
    <property type="entry name" value="Crypto/Photolyase_N_sf"/>
</dbReference>
<keyword evidence="11" id="KW-1185">Reference proteome</keyword>
<evidence type="ECO:0000256" key="2">
    <source>
        <dbReference type="ARBA" id="ARBA00017881"/>
    </source>
</evidence>
<dbReference type="GO" id="GO:0003684">
    <property type="term" value="F:damaged DNA binding"/>
    <property type="evidence" value="ECO:0007669"/>
    <property type="project" value="TreeGrafter"/>
</dbReference>
<gene>
    <name evidence="10" type="ORF">SAMN04488008_1095</name>
</gene>
<evidence type="ECO:0000256" key="6">
    <source>
        <dbReference type="PIRSR" id="PIRSR602081-1"/>
    </source>
</evidence>
<dbReference type="GO" id="GO:0003904">
    <property type="term" value="F:deoxyribodipyrimidine photo-lyase activity"/>
    <property type="evidence" value="ECO:0007669"/>
    <property type="project" value="TreeGrafter"/>
</dbReference>
<dbReference type="InterPro" id="IPR002081">
    <property type="entry name" value="Cryptochrome/DNA_photolyase_1"/>
</dbReference>
<feature type="binding site" evidence="6">
    <location>
        <begin position="244"/>
        <end position="248"/>
    </location>
    <ligand>
        <name>FAD</name>
        <dbReference type="ChEBI" id="CHEBI:57692"/>
    </ligand>
</feature>
<protein>
    <recommendedName>
        <fullName evidence="2 8">Cryptochrome DASH</fullName>
    </recommendedName>
</protein>
<keyword evidence="4 6" id="KW-0274">FAD</keyword>
<evidence type="ECO:0000313" key="10">
    <source>
        <dbReference type="EMBL" id="SEM07635.1"/>
    </source>
</evidence>
<reference evidence="11" key="1">
    <citation type="submission" date="2016-10" db="EMBL/GenBank/DDBJ databases">
        <authorList>
            <person name="Varghese N."/>
            <person name="Submissions S."/>
        </authorList>
    </citation>
    <scope>NUCLEOTIDE SEQUENCE [LARGE SCALE GENOMIC DNA]</scope>
    <source>
        <strain evidence="11">DSM 16471</strain>
    </source>
</reference>
<dbReference type="OrthoDB" id="9772484at2"/>
<dbReference type="RefSeq" id="WP_091626358.1">
    <property type="nucleotide sequence ID" value="NZ_FNZN01000009.1"/>
</dbReference>
<dbReference type="Pfam" id="PF00875">
    <property type="entry name" value="DNA_photolyase"/>
    <property type="match status" value="1"/>
</dbReference>
<organism evidence="10 11">
    <name type="scientific">Maribacter orientalis</name>
    <dbReference type="NCBI Taxonomy" id="228957"/>
    <lineage>
        <taxon>Bacteria</taxon>
        <taxon>Pseudomonadati</taxon>
        <taxon>Bacteroidota</taxon>
        <taxon>Flavobacteriia</taxon>
        <taxon>Flavobacteriales</taxon>
        <taxon>Flavobacteriaceae</taxon>
        <taxon>Maribacter</taxon>
    </lineage>
</organism>
<dbReference type="InterPro" id="IPR005101">
    <property type="entry name" value="Cryptochr/Photolyase_FAD-bd"/>
</dbReference>
<comment type="similarity">
    <text evidence="1 8">Belongs to the DNA photolyase class-1 family.</text>
</comment>
<comment type="function">
    <text evidence="8">May have a photoreceptor function.</text>
</comment>
<dbReference type="EMBL" id="FNZN01000009">
    <property type="protein sequence ID" value="SEM07635.1"/>
    <property type="molecule type" value="Genomic_DNA"/>
</dbReference>
<evidence type="ECO:0000313" key="11">
    <source>
        <dbReference type="Proteomes" id="UP000198990"/>
    </source>
</evidence>
<comment type="cofactor">
    <cofactor evidence="6 8">
        <name>FAD</name>
        <dbReference type="ChEBI" id="CHEBI:57692"/>
    </cofactor>
    <text evidence="6 8">Binds 1 FAD per subunit.</text>
</comment>
<evidence type="ECO:0000256" key="3">
    <source>
        <dbReference type="ARBA" id="ARBA00022630"/>
    </source>
</evidence>
<sequence length="431" mass="51199">MNNLIWFKNDLRVQDNTSLFKAMAGEKVIGFFCFESIYFEEDNFGFKRTEKFRAKFLIETVTQLRQELKKINIPLFIYVGKSTNYLPQFILEQNIDTVYLQKEWTRDEQNILASVKKKVSTTTDFIETFDQFLYHPDDIPYNHFDALPEVFTNFRKKCESQVNVRPLTIISKTMSSDNLVLNETHIPTLKDLGLDDFIADKRTAFPFFGGEVAALDRIQNYFWETKKLAFYKKTRNGLVGKDYSSKLSAWLANGSISSRTIYWEVKKFENEVTKNQDTYWLIFELIWRDYFKYVSLKHKNRIFQIGGILQKKYEWKETIQQRNNWIIGATKEPFVNANMKELLLTGWMSNRGRQNVASFWSKELEQDWRIGAAYFESMLIDYDVHSNWGNWMYNSGVGNDPRDRKFNIKSQAERYDGSGKFQRMWLQETLF</sequence>
<keyword evidence="10" id="KW-0456">Lyase</keyword>
<evidence type="ECO:0000256" key="7">
    <source>
        <dbReference type="PIRSR" id="PIRSR602081-2"/>
    </source>
</evidence>
<dbReference type="Gene3D" id="3.40.50.620">
    <property type="entry name" value="HUPs"/>
    <property type="match status" value="1"/>
</dbReference>
<feature type="site" description="Electron transfer via tryptophanyl radical" evidence="7">
    <location>
        <position position="391"/>
    </location>
</feature>
<feature type="domain" description="Photolyase/cryptochrome alpha/beta" evidence="9">
    <location>
        <begin position="1"/>
        <end position="134"/>
    </location>
</feature>
<dbReference type="SUPFAM" id="SSF52425">
    <property type="entry name" value="Cryptochrome/photolyase, N-terminal domain"/>
    <property type="match status" value="1"/>
</dbReference>
<dbReference type="PANTHER" id="PTHR11455">
    <property type="entry name" value="CRYPTOCHROME"/>
    <property type="match status" value="1"/>
</dbReference>
<dbReference type="Pfam" id="PF03441">
    <property type="entry name" value="FAD_binding_7"/>
    <property type="match status" value="1"/>
</dbReference>
<accession>A0A1H7VFC8</accession>
<comment type="cofactor">
    <cofactor evidence="8">
        <name>(6R)-5,10-methylene-5,6,7,8-tetrahydrofolate</name>
        <dbReference type="ChEBI" id="CHEBI:15636"/>
    </cofactor>
    <text evidence="8">Binds 1 5,10-methenyltetrahydrofolate (MTHF) per subunit.</text>
</comment>
<feature type="binding site" evidence="6">
    <location>
        <begin position="284"/>
        <end position="291"/>
    </location>
    <ligand>
        <name>FAD</name>
        <dbReference type="ChEBI" id="CHEBI:57692"/>
    </ligand>
</feature>
<dbReference type="InterPro" id="IPR014133">
    <property type="entry name" value="Cry_DASH"/>
</dbReference>
<dbReference type="STRING" id="228957.SAMN04488008_1095"/>
<feature type="site" description="Electron transfer via tryptophanyl radical" evidence="7">
    <location>
        <position position="315"/>
    </location>
</feature>
<evidence type="ECO:0000256" key="8">
    <source>
        <dbReference type="RuleBase" id="RU367151"/>
    </source>
</evidence>
<evidence type="ECO:0000256" key="5">
    <source>
        <dbReference type="ARBA" id="ARBA00022991"/>
    </source>
</evidence>
<dbReference type="PANTHER" id="PTHR11455:SF22">
    <property type="entry name" value="CRYPTOCHROME DASH"/>
    <property type="match status" value="1"/>
</dbReference>
<feature type="site" description="Electron transfer via tryptophanyl radical" evidence="7">
    <location>
        <position position="368"/>
    </location>
</feature>
<feature type="binding site" evidence="6">
    <location>
        <position position="231"/>
    </location>
    <ligand>
        <name>FAD</name>
        <dbReference type="ChEBI" id="CHEBI:57692"/>
    </ligand>
</feature>
<dbReference type="Proteomes" id="UP000198990">
    <property type="component" value="Unassembled WGS sequence"/>
</dbReference>
<dbReference type="InterPro" id="IPR036134">
    <property type="entry name" value="Crypto/Photolyase_FAD-like_sf"/>
</dbReference>
<proteinExistence type="inferred from homology"/>
<dbReference type="Gene3D" id="1.10.579.10">
    <property type="entry name" value="DNA Cyclobutane Dipyrimidine Photolyase, subunit A, domain 3"/>
    <property type="match status" value="1"/>
</dbReference>
<feature type="binding site" evidence="6">
    <location>
        <begin position="381"/>
        <end position="383"/>
    </location>
    <ligand>
        <name>FAD</name>
        <dbReference type="ChEBI" id="CHEBI:57692"/>
    </ligand>
</feature>
<dbReference type="NCBIfam" id="TIGR02765">
    <property type="entry name" value="crypto_DASH"/>
    <property type="match status" value="1"/>
</dbReference>
<dbReference type="InterPro" id="IPR006050">
    <property type="entry name" value="DNA_photolyase_N"/>
</dbReference>
<dbReference type="SUPFAM" id="SSF48173">
    <property type="entry name" value="Cryptochrome/photolyase FAD-binding domain"/>
    <property type="match status" value="1"/>
</dbReference>
<evidence type="ECO:0000256" key="1">
    <source>
        <dbReference type="ARBA" id="ARBA00005862"/>
    </source>
</evidence>
<dbReference type="PRINTS" id="PR00147">
    <property type="entry name" value="DNAPHOTLYASE"/>
</dbReference>
<keyword evidence="3 6" id="KW-0285">Flavoprotein</keyword>
<dbReference type="GO" id="GO:0000719">
    <property type="term" value="P:photoreactive repair"/>
    <property type="evidence" value="ECO:0007669"/>
    <property type="project" value="TreeGrafter"/>
</dbReference>
<dbReference type="GO" id="GO:0071949">
    <property type="term" value="F:FAD binding"/>
    <property type="evidence" value="ECO:0007669"/>
    <property type="project" value="TreeGrafter"/>
</dbReference>
<dbReference type="AlphaFoldDB" id="A0A1H7VFC8"/>
<dbReference type="Gene3D" id="1.25.40.80">
    <property type="match status" value="1"/>
</dbReference>
<name>A0A1H7VFC8_9FLAO</name>
<dbReference type="PROSITE" id="PS51645">
    <property type="entry name" value="PHR_CRY_ALPHA_BETA"/>
    <property type="match status" value="1"/>
</dbReference>
<keyword evidence="5 8" id="KW-0157">Chromophore</keyword>